<proteinExistence type="predicted"/>
<name>A0A8T0KBD9_PHAAN</name>
<organism evidence="1 2">
    <name type="scientific">Phaseolus angularis</name>
    <name type="common">Azuki bean</name>
    <name type="synonym">Vigna angularis</name>
    <dbReference type="NCBI Taxonomy" id="3914"/>
    <lineage>
        <taxon>Eukaryota</taxon>
        <taxon>Viridiplantae</taxon>
        <taxon>Streptophyta</taxon>
        <taxon>Embryophyta</taxon>
        <taxon>Tracheophyta</taxon>
        <taxon>Spermatophyta</taxon>
        <taxon>Magnoliopsida</taxon>
        <taxon>eudicotyledons</taxon>
        <taxon>Gunneridae</taxon>
        <taxon>Pentapetalae</taxon>
        <taxon>rosids</taxon>
        <taxon>fabids</taxon>
        <taxon>Fabales</taxon>
        <taxon>Fabaceae</taxon>
        <taxon>Papilionoideae</taxon>
        <taxon>50 kb inversion clade</taxon>
        <taxon>NPAAA clade</taxon>
        <taxon>indigoferoid/millettioid clade</taxon>
        <taxon>Phaseoleae</taxon>
        <taxon>Vigna</taxon>
    </lineage>
</organism>
<dbReference type="EMBL" id="JABFOF010000005">
    <property type="protein sequence ID" value="KAG2396901.1"/>
    <property type="molecule type" value="Genomic_DNA"/>
</dbReference>
<protein>
    <submittedName>
        <fullName evidence="1">Uncharacterized protein</fullName>
    </submittedName>
</protein>
<reference evidence="1 2" key="1">
    <citation type="submission" date="2020-05" db="EMBL/GenBank/DDBJ databases">
        <title>Vigna angularis (adzuki bean) Var. LongXiaoDou No. 4 denovo assembly.</title>
        <authorList>
            <person name="Xiang H."/>
        </authorList>
    </citation>
    <scope>NUCLEOTIDE SEQUENCE [LARGE SCALE GENOMIC DNA]</scope>
    <source>
        <tissue evidence="1">Leaf</tissue>
    </source>
</reference>
<evidence type="ECO:0000313" key="1">
    <source>
        <dbReference type="EMBL" id="KAG2396901.1"/>
    </source>
</evidence>
<accession>A0A8T0KBD9</accession>
<evidence type="ECO:0000313" key="2">
    <source>
        <dbReference type="Proteomes" id="UP000743370"/>
    </source>
</evidence>
<dbReference type="Proteomes" id="UP000743370">
    <property type="component" value="Unassembled WGS sequence"/>
</dbReference>
<gene>
    <name evidence="1" type="ORF">HKW66_Vig0231770</name>
</gene>
<sequence length="188" mass="20441">MKKNLDIIALNAKIGVLTRELFEICQTPILNEEGACGTDEEVGGGLDEAPEVGFDEAPEVGGDEEPVGAHYCGFEEEGVGGAAEDPVGAFNEVGGDDKTAHEYEIVSGSHHQSVCIEIDDDGDDDEQEVVPLLISPLRNFVGDPTSTIDVEQLYNAINEDLLGIRKKYVCEWILDNDNIRRMEALAEY</sequence>
<dbReference type="AlphaFoldDB" id="A0A8T0KBD9"/>
<comment type="caution">
    <text evidence="1">The sequence shown here is derived from an EMBL/GenBank/DDBJ whole genome shotgun (WGS) entry which is preliminary data.</text>
</comment>